<evidence type="ECO:0000313" key="3">
    <source>
        <dbReference type="Proteomes" id="UP000203647"/>
    </source>
</evidence>
<keyword evidence="1" id="KW-1133">Transmembrane helix</keyword>
<sequence length="135" mass="15522">MTEKVGESQSNRLEIEGVLTYKTNQRYRFGVDVCDIHKINIKPNYIFSNLLLYVGQVSIFPRAAAMPSIKDMVATIAGATLDPNQDDTTINFPEMTDEIYQYVIFTILVIKFVLLIIVYRLKRKNQVLTASLKWK</sequence>
<proteinExistence type="predicted"/>
<organism evidence="2 3">
    <name type="scientific">Tomato yellow mottle-associated virus</name>
    <dbReference type="NCBI Taxonomy" id="1967841"/>
    <lineage>
        <taxon>Viruses</taxon>
        <taxon>Riboviria</taxon>
        <taxon>Orthornavirae</taxon>
        <taxon>Negarnaviricota</taxon>
        <taxon>Haploviricotina</taxon>
        <taxon>Monjiviricetes</taxon>
        <taxon>Mononegavirales</taxon>
        <taxon>Rhabdoviridae</taxon>
        <taxon>Betarhabdovirinae</taxon>
        <taxon>Alphacytorhabdovirus</taxon>
        <taxon>Alphacytorhabdovirus lycopersici</taxon>
        <taxon>Cytorhabdovirus lycopersici</taxon>
    </lineage>
</organism>
<dbReference type="RefSeq" id="YP_009352237.1">
    <property type="nucleotide sequence ID" value="NC_034240.1"/>
</dbReference>
<dbReference type="Proteomes" id="UP000203647">
    <property type="component" value="Segment"/>
</dbReference>
<dbReference type="KEGG" id="vg:31652858"/>
<keyword evidence="1" id="KW-0812">Transmembrane</keyword>
<accession>A0A1U9W1C5</accession>
<dbReference type="GeneID" id="31652858"/>
<protein>
    <submittedName>
        <fullName evidence="2">p6 protein</fullName>
    </submittedName>
</protein>
<feature type="transmembrane region" description="Helical" evidence="1">
    <location>
        <begin position="99"/>
        <end position="119"/>
    </location>
</feature>
<dbReference type="EMBL" id="KY075646">
    <property type="protein sequence ID" value="AQY17506.1"/>
    <property type="molecule type" value="Genomic_RNA"/>
</dbReference>
<evidence type="ECO:0000256" key="1">
    <source>
        <dbReference type="SAM" id="Phobius"/>
    </source>
</evidence>
<name>A0A1U9W1C5_9RHAB</name>
<keyword evidence="3" id="KW-1185">Reference proteome</keyword>
<evidence type="ECO:0000313" key="2">
    <source>
        <dbReference type="EMBL" id="AQY17506.1"/>
    </source>
</evidence>
<keyword evidence="1" id="KW-0472">Membrane</keyword>
<reference evidence="2 3" key="1">
    <citation type="journal article" date="2017" name="J. Virol.">
        <title>Diversity, distribution, and evolution of tomato viruses in China uncovered by small RNA sequencing.</title>
        <authorList>
            <person name="Xu C."/>
            <person name="Sun X."/>
            <person name="Taylor A."/>
            <person name="Jiao C."/>
            <person name="Xu Y."/>
            <person name="Cai X."/>
            <person name="Wang X."/>
            <person name="Ge C."/>
            <person name="Pan G."/>
            <person name="Wang Q."/>
            <person name="Fei Z."/>
            <person name="Wang Q."/>
        </authorList>
    </citation>
    <scope>NUCLEOTIDE SEQUENCE [LARGE SCALE GENOMIC DNA]</scope>
</reference>
<gene>
    <name evidence="2" type="primary">P6</name>
</gene>